<dbReference type="RefSeq" id="WP_182955193.1">
    <property type="nucleotide sequence ID" value="NZ_WNXC01000001.1"/>
</dbReference>
<evidence type="ECO:0000313" key="1">
    <source>
        <dbReference type="EMBL" id="MBB2148823.1"/>
    </source>
</evidence>
<organism evidence="1 2">
    <name type="scientific">Pedobacter gandavensis</name>
    <dbReference type="NCBI Taxonomy" id="2679963"/>
    <lineage>
        <taxon>Bacteria</taxon>
        <taxon>Pseudomonadati</taxon>
        <taxon>Bacteroidota</taxon>
        <taxon>Sphingobacteriia</taxon>
        <taxon>Sphingobacteriales</taxon>
        <taxon>Sphingobacteriaceae</taxon>
        <taxon>Pedobacter</taxon>
    </lineage>
</organism>
<evidence type="ECO:0000313" key="2">
    <source>
        <dbReference type="Proteomes" id="UP000636110"/>
    </source>
</evidence>
<gene>
    <name evidence="1" type="ORF">GM920_07855</name>
</gene>
<comment type="caution">
    <text evidence="1">The sequence shown here is derived from an EMBL/GenBank/DDBJ whole genome shotgun (WGS) entry which is preliminary data.</text>
</comment>
<accession>A0ABR6EU80</accession>
<protein>
    <submittedName>
        <fullName evidence="1">Uncharacterized protein</fullName>
    </submittedName>
</protein>
<keyword evidence="2" id="KW-1185">Reference proteome</keyword>
<sequence>MDESIGVNKRGPWEVEEITDDCTLYRQVHVIQTSGKPRRSPNESHFGLRPDEIYLSFNWQKHIDLDKNFKLIGISLSKKLDWLNIAEFHIFKYPVQFLRGLPQVKIVTHDPVYDEANIPSPIGFPNNRAHSAVYCIENDLKFRTLMVDYCKEKYDEAKCEFNKDSIKDEIEDLRKRANDIPFHKDWNFSEQ</sequence>
<dbReference type="Proteomes" id="UP000636110">
    <property type="component" value="Unassembled WGS sequence"/>
</dbReference>
<name>A0ABR6EU80_9SPHI</name>
<proteinExistence type="predicted"/>
<dbReference type="EMBL" id="WNXC01000001">
    <property type="protein sequence ID" value="MBB2148823.1"/>
    <property type="molecule type" value="Genomic_DNA"/>
</dbReference>
<reference evidence="1 2" key="1">
    <citation type="submission" date="2019-11" db="EMBL/GenBank/DDBJ databases">
        <title>Description of Pedobacter sp. LMG 31462T.</title>
        <authorList>
            <person name="Carlier A."/>
            <person name="Qi S."/>
            <person name="Vandamme P."/>
        </authorList>
    </citation>
    <scope>NUCLEOTIDE SEQUENCE [LARGE SCALE GENOMIC DNA]</scope>
    <source>
        <strain evidence="1 2">LMG 31462</strain>
    </source>
</reference>